<gene>
    <name evidence="3" type="ORF">HPHI1048_LOCUS22064</name>
</gene>
<protein>
    <submittedName>
        <fullName evidence="3">Uncharacterized protein</fullName>
    </submittedName>
</protein>
<proteinExistence type="predicted"/>
<name>A0A7S0NCC4_9CRYP</name>
<feature type="coiled-coil region" evidence="1">
    <location>
        <begin position="12"/>
        <end position="75"/>
    </location>
</feature>
<dbReference type="AlphaFoldDB" id="A0A7S0NCC4"/>
<evidence type="ECO:0000256" key="1">
    <source>
        <dbReference type="SAM" id="Coils"/>
    </source>
</evidence>
<sequence>MAGCNDDKDKAIRDMQIKLAVALEKNKALESENEHLKMMLTMANPVNDYGNEDELRKIRKALKAARGELESLRALHDTFLESKLHMNELDIIKYMAEYKSILLQSEMSSPSQSSCESVNDWIGNNQIKAEFRSSSTPLYVGSKRDHQNSDMKSVPRHNNIAGNTRHFNQKPLTVKEISKIVEAKQSVIRQKEVELRKRTSANGCVEFDF</sequence>
<reference evidence="3" key="1">
    <citation type="submission" date="2021-01" db="EMBL/GenBank/DDBJ databases">
        <authorList>
            <person name="Corre E."/>
            <person name="Pelletier E."/>
            <person name="Niang G."/>
            <person name="Scheremetjew M."/>
            <person name="Finn R."/>
            <person name="Kale V."/>
            <person name="Holt S."/>
            <person name="Cochrane G."/>
            <person name="Meng A."/>
            <person name="Brown T."/>
            <person name="Cohen L."/>
        </authorList>
    </citation>
    <scope>NUCLEOTIDE SEQUENCE</scope>
    <source>
        <strain evidence="3">CCMP325</strain>
    </source>
</reference>
<evidence type="ECO:0000313" key="3">
    <source>
        <dbReference type="EMBL" id="CAD8505436.1"/>
    </source>
</evidence>
<accession>A0A7S0NCC4</accession>
<organism evidence="3">
    <name type="scientific">Hanusia phi</name>
    <dbReference type="NCBI Taxonomy" id="3032"/>
    <lineage>
        <taxon>Eukaryota</taxon>
        <taxon>Cryptophyceae</taxon>
        <taxon>Pyrenomonadales</taxon>
        <taxon>Geminigeraceae</taxon>
        <taxon>Hanusia</taxon>
    </lineage>
</organism>
<evidence type="ECO:0000256" key="2">
    <source>
        <dbReference type="SAM" id="MobiDB-lite"/>
    </source>
</evidence>
<dbReference type="EMBL" id="HBEO01032600">
    <property type="protein sequence ID" value="CAD8505436.1"/>
    <property type="molecule type" value="Transcribed_RNA"/>
</dbReference>
<keyword evidence="1" id="KW-0175">Coiled coil</keyword>
<feature type="region of interest" description="Disordered" evidence="2">
    <location>
        <begin position="141"/>
        <end position="161"/>
    </location>
</feature>